<evidence type="ECO:0000313" key="1">
    <source>
        <dbReference type="EMBL" id="GIY52628.1"/>
    </source>
</evidence>
<protein>
    <submittedName>
        <fullName evidence="1">Uncharacterized protein</fullName>
    </submittedName>
</protein>
<evidence type="ECO:0000313" key="2">
    <source>
        <dbReference type="Proteomes" id="UP001054945"/>
    </source>
</evidence>
<organism evidence="1 2">
    <name type="scientific">Caerostris extrusa</name>
    <name type="common">Bark spider</name>
    <name type="synonym">Caerostris bankana</name>
    <dbReference type="NCBI Taxonomy" id="172846"/>
    <lineage>
        <taxon>Eukaryota</taxon>
        <taxon>Metazoa</taxon>
        <taxon>Ecdysozoa</taxon>
        <taxon>Arthropoda</taxon>
        <taxon>Chelicerata</taxon>
        <taxon>Arachnida</taxon>
        <taxon>Araneae</taxon>
        <taxon>Araneomorphae</taxon>
        <taxon>Entelegynae</taxon>
        <taxon>Araneoidea</taxon>
        <taxon>Araneidae</taxon>
        <taxon>Caerostris</taxon>
    </lineage>
</organism>
<proteinExistence type="predicted"/>
<accession>A0AAV4U496</accession>
<name>A0AAV4U496_CAEEX</name>
<gene>
    <name evidence="1" type="ORF">CEXT_542891</name>
</gene>
<dbReference type="AlphaFoldDB" id="A0AAV4U496"/>
<dbReference type="Proteomes" id="UP001054945">
    <property type="component" value="Unassembled WGS sequence"/>
</dbReference>
<sequence>MKASHIDSLVDFVNQVVPQVKSCYTYHKSQVPHVPQVSSCHTYHKSQVTPCTTGLNLSHVPQVSSCHKHLPSSLRDVAGGGLEA</sequence>
<keyword evidence="2" id="KW-1185">Reference proteome</keyword>
<comment type="caution">
    <text evidence="1">The sequence shown here is derived from an EMBL/GenBank/DDBJ whole genome shotgun (WGS) entry which is preliminary data.</text>
</comment>
<dbReference type="EMBL" id="BPLR01012265">
    <property type="protein sequence ID" value="GIY52628.1"/>
    <property type="molecule type" value="Genomic_DNA"/>
</dbReference>
<reference evidence="1 2" key="1">
    <citation type="submission" date="2021-06" db="EMBL/GenBank/DDBJ databases">
        <title>Caerostris extrusa draft genome.</title>
        <authorList>
            <person name="Kono N."/>
            <person name="Arakawa K."/>
        </authorList>
    </citation>
    <scope>NUCLEOTIDE SEQUENCE [LARGE SCALE GENOMIC DNA]</scope>
</reference>